<sequence length="1336" mass="153030">MFLLKQIILIISVHSTLQLFSSGSNIPSLLDTLKSFTFPPEQKLSNLAVDRTSGDVFVTSDEFLYHFSEDLEDLGTVRTWPIEDEDVCSVLPEDCNTSTANVNDILKVVDFLVSPPKLLLCGSAFNRSCQIRPTNNLSTVKWIHPYNSSLGFNLGWESNQALFDRGYNGQWTLFTVHSHNEEDSKTIPFISKKVLMKDNDEYFFHYPLEDYLNSSYLYNDRSEKRMLRNEGFIHDGFVYFVYEHYWISTSVSTNIIRFCPGDSTLRSYNDILIRCRYRSEFIMEPLRAFYGDGPGPGEKSLFVSYNVTGGTILCVFPMSKLVETFERVPTESEVGWLGGKCLMNDTKDESSVCGFNGIVKQCRHFDVQATMLLPNVTMKTLSTVRQGNETIAIGLLTDGSVIKVGLSTKKIFARNTLAEDEYYINPPYSFAFDRDYKHIFFLFQRKIVKYPVESCSVHETCTKCLSLGQIDPLQCGWCEGRCTRLQECPNSDLFIRDECNPIIYEVMPNYTTVQSGTRLAIIGDSFGDYMDEKRNSISVANIPSEVLQWHNDLVVFKVGFASEEKTGPIRLNASSIYWASTDHRYRIDGLAISIQNFSYYLGPRIFGIYPDEGPFSGGTNVTIFGENLDYDRHMERIFIVNRRVCTLLILKKNAASCTTGNKSLSQYPDTIALSFNNMVLLIEENLPSYFNTTGLSQYFEYTRDPTIHQIRPGATTMSGLKNLTATGVFLNVVQFPKLVVKVSIMNTSKYLDFIEECWTDPDSRGTFMTCRTPSLIGRPKVPVPTWSQPLMTYVSFIMDGVHQLRYFYIYQEIARFMYYPDPDFEDVWLEEDKRVIIKGNHFNLINSEDNFQILLNEVSCEIKAITMEYISCDIPPAFKFNNISVEVIIGYSKHYLGNLRPQEPVNAEATLNPLWWIAIGLFCVFGTIAVFICLKYWKTKFVRHFEGINVNDKLKNVNEYHVMRTNPSVNVAPADAILQENQNNELHHVDQEIMTLLENKRLIILKQRLVIGEKVGEGQFGCVFEGALKLLEETEAVKVAIKTLHEHTWSNPKTVESFLCEALVMKDFDHPNVLSLLGVCFEEVSGPSIVLPFMENGDLCSFIRDKTKVLQVSHLLKFALEIASGMAYLVNQKFVHRDLAARNCILDSTLCAKVADFGLSRDVYVDDYYCCNDRTAKLPYRWMALESIERQVYSTKTDVWSYGVLLWELMTRGSLPYAHVGNWDLLEYIKLGNRLDKPQFCPQALYMVMLACWNKESKNRPDFTVLQECISIVRQHIIEKLQGRASSKSVPAKNNVYYNSKELYLHLENYVLDKKLLENTYFDADEYLNMNKESTV</sequence>
<evidence type="ECO:0000256" key="20">
    <source>
        <dbReference type="PROSITE-ProRule" id="PRU10141"/>
    </source>
</evidence>
<keyword evidence="14" id="KW-0829">Tyrosine-protein kinase</keyword>
<dbReference type="Pfam" id="PF01833">
    <property type="entry name" value="TIG"/>
    <property type="match status" value="2"/>
</dbReference>
<dbReference type="SUPFAM" id="SSF56112">
    <property type="entry name" value="Protein kinase-like (PK-like)"/>
    <property type="match status" value="1"/>
</dbReference>
<dbReference type="Pfam" id="PF07714">
    <property type="entry name" value="PK_Tyr_Ser-Thr"/>
    <property type="match status" value="1"/>
</dbReference>
<evidence type="ECO:0000256" key="3">
    <source>
        <dbReference type="ARBA" id="ARBA00022679"/>
    </source>
</evidence>
<dbReference type="SUPFAM" id="SSF101912">
    <property type="entry name" value="Sema domain"/>
    <property type="match status" value="1"/>
</dbReference>
<dbReference type="Proteomes" id="UP000827092">
    <property type="component" value="Unassembled WGS sequence"/>
</dbReference>
<evidence type="ECO:0000313" key="25">
    <source>
        <dbReference type="EMBL" id="KAG8197626.1"/>
    </source>
</evidence>
<evidence type="ECO:0000256" key="1">
    <source>
        <dbReference type="ARBA" id="ARBA00004167"/>
    </source>
</evidence>
<keyword evidence="10" id="KW-0832">Ubl conjugation</keyword>
<gene>
    <name evidence="25" type="ORF">JTE90_001556</name>
</gene>
<comment type="caution">
    <text evidence="19">Lacks conserved residue(s) required for the propagation of feature annotation.</text>
</comment>
<keyword evidence="9 20" id="KW-0067">ATP-binding</keyword>
<dbReference type="InterPro" id="IPR013783">
    <property type="entry name" value="Ig-like_fold"/>
</dbReference>
<dbReference type="InterPro" id="IPR050122">
    <property type="entry name" value="RTK"/>
</dbReference>
<evidence type="ECO:0000256" key="6">
    <source>
        <dbReference type="ARBA" id="ARBA00022737"/>
    </source>
</evidence>
<reference evidence="25 26" key="1">
    <citation type="journal article" date="2022" name="Nat. Ecol. Evol.">
        <title>A masculinizing supergene underlies an exaggerated male reproductive morph in a spider.</title>
        <authorList>
            <person name="Hendrickx F."/>
            <person name="De Corte Z."/>
            <person name="Sonet G."/>
            <person name="Van Belleghem S.M."/>
            <person name="Kostlbacher S."/>
            <person name="Vangestel C."/>
        </authorList>
    </citation>
    <scope>NUCLEOTIDE SEQUENCE [LARGE SCALE GENOMIC DNA]</scope>
    <source>
        <strain evidence="25">W744_W776</strain>
    </source>
</reference>
<dbReference type="PANTHER" id="PTHR24416:SF564">
    <property type="entry name" value="MACROPHAGE-STIMULATING PROTEIN RECEPTOR"/>
    <property type="match status" value="1"/>
</dbReference>
<dbReference type="GO" id="GO:0005524">
    <property type="term" value="F:ATP binding"/>
    <property type="evidence" value="ECO:0007669"/>
    <property type="project" value="UniProtKB-UniRule"/>
</dbReference>
<dbReference type="InterPro" id="IPR008266">
    <property type="entry name" value="Tyr_kinase_AS"/>
</dbReference>
<dbReference type="InterPro" id="IPR017441">
    <property type="entry name" value="Protein_kinase_ATP_BS"/>
</dbReference>
<keyword evidence="12 21" id="KW-1133">Transmembrane helix</keyword>
<dbReference type="SUPFAM" id="SSF103575">
    <property type="entry name" value="Plexin repeat"/>
    <property type="match status" value="1"/>
</dbReference>
<feature type="domain" description="Protein kinase" evidence="23">
    <location>
        <begin position="1009"/>
        <end position="1279"/>
    </location>
</feature>
<accession>A0AAV6VPE9</accession>
<evidence type="ECO:0000256" key="2">
    <source>
        <dbReference type="ARBA" id="ARBA00011902"/>
    </source>
</evidence>
<evidence type="ECO:0000256" key="5">
    <source>
        <dbReference type="ARBA" id="ARBA00022729"/>
    </source>
</evidence>
<dbReference type="Gene3D" id="1.10.510.10">
    <property type="entry name" value="Transferase(Phosphotransferase) domain 1"/>
    <property type="match status" value="1"/>
</dbReference>
<evidence type="ECO:0000256" key="7">
    <source>
        <dbReference type="ARBA" id="ARBA00022741"/>
    </source>
</evidence>
<evidence type="ECO:0000256" key="12">
    <source>
        <dbReference type="ARBA" id="ARBA00022989"/>
    </source>
</evidence>
<feature type="signal peptide" evidence="22">
    <location>
        <begin position="1"/>
        <end position="18"/>
    </location>
</feature>
<dbReference type="InterPro" id="IPR036352">
    <property type="entry name" value="Semap_dom_sf"/>
</dbReference>
<dbReference type="PROSITE" id="PS51004">
    <property type="entry name" value="SEMA"/>
    <property type="match status" value="1"/>
</dbReference>
<dbReference type="GO" id="GO:0043235">
    <property type="term" value="C:receptor complex"/>
    <property type="evidence" value="ECO:0007669"/>
    <property type="project" value="TreeGrafter"/>
</dbReference>
<dbReference type="EMBL" id="JAFNEN010000052">
    <property type="protein sequence ID" value="KAG8197626.1"/>
    <property type="molecule type" value="Genomic_DNA"/>
</dbReference>
<evidence type="ECO:0000259" key="24">
    <source>
        <dbReference type="PROSITE" id="PS51004"/>
    </source>
</evidence>
<dbReference type="GO" id="GO:0016477">
    <property type="term" value="P:cell migration"/>
    <property type="evidence" value="ECO:0007669"/>
    <property type="project" value="TreeGrafter"/>
</dbReference>
<keyword evidence="11" id="KW-0524">Neurogenesis</keyword>
<evidence type="ECO:0000256" key="11">
    <source>
        <dbReference type="ARBA" id="ARBA00022902"/>
    </source>
</evidence>
<comment type="subcellular location">
    <subcellularLocation>
        <location evidence="1">Membrane</location>
        <topology evidence="1">Single-pass membrane protein</topology>
    </subcellularLocation>
</comment>
<evidence type="ECO:0000256" key="16">
    <source>
        <dbReference type="ARBA" id="ARBA00023170"/>
    </source>
</evidence>
<name>A0AAV6VPE9_9ARAC</name>
<dbReference type="PROSITE" id="PS00107">
    <property type="entry name" value="PROTEIN_KINASE_ATP"/>
    <property type="match status" value="1"/>
</dbReference>
<keyword evidence="3" id="KW-0808">Transferase</keyword>
<keyword evidence="7 20" id="KW-0547">Nucleotide-binding</keyword>
<comment type="catalytic activity">
    <reaction evidence="18">
        <text>L-tyrosyl-[protein] + ATP = O-phospho-L-tyrosyl-[protein] + ADP + H(+)</text>
        <dbReference type="Rhea" id="RHEA:10596"/>
        <dbReference type="Rhea" id="RHEA-COMP:10136"/>
        <dbReference type="Rhea" id="RHEA-COMP:20101"/>
        <dbReference type="ChEBI" id="CHEBI:15378"/>
        <dbReference type="ChEBI" id="CHEBI:30616"/>
        <dbReference type="ChEBI" id="CHEBI:46858"/>
        <dbReference type="ChEBI" id="CHEBI:61978"/>
        <dbReference type="ChEBI" id="CHEBI:456216"/>
        <dbReference type="EC" id="2.7.10.1"/>
    </reaction>
</comment>
<evidence type="ECO:0000256" key="8">
    <source>
        <dbReference type="ARBA" id="ARBA00022777"/>
    </source>
</evidence>
<dbReference type="InterPro" id="IPR014756">
    <property type="entry name" value="Ig_E-set"/>
</dbReference>
<dbReference type="SUPFAM" id="SSF81296">
    <property type="entry name" value="E set domains"/>
    <property type="match status" value="2"/>
</dbReference>
<keyword evidence="5 22" id="KW-0732">Signal</keyword>
<evidence type="ECO:0000256" key="17">
    <source>
        <dbReference type="ARBA" id="ARBA00023180"/>
    </source>
</evidence>
<protein>
    <recommendedName>
        <fullName evidence="2">receptor protein-tyrosine kinase</fullName>
        <ecNumber evidence="2">2.7.10.1</ecNumber>
    </recommendedName>
</protein>
<keyword evidence="8" id="KW-0418">Kinase</keyword>
<dbReference type="InterPro" id="IPR016201">
    <property type="entry name" value="PSI"/>
</dbReference>
<dbReference type="InterPro" id="IPR015943">
    <property type="entry name" value="WD40/YVTN_repeat-like_dom_sf"/>
</dbReference>
<feature type="transmembrane region" description="Helical" evidence="21">
    <location>
        <begin position="914"/>
        <end position="934"/>
    </location>
</feature>
<dbReference type="InterPro" id="IPR020635">
    <property type="entry name" value="Tyr_kinase_cat_dom"/>
</dbReference>
<evidence type="ECO:0000256" key="18">
    <source>
        <dbReference type="ARBA" id="ARBA00051243"/>
    </source>
</evidence>
<dbReference type="Gene3D" id="3.30.200.20">
    <property type="entry name" value="Phosphorylase Kinase, domain 1"/>
    <property type="match status" value="1"/>
</dbReference>
<dbReference type="CDD" id="cd00192">
    <property type="entry name" value="PTKc"/>
    <property type="match status" value="1"/>
</dbReference>
<dbReference type="PROSITE" id="PS50011">
    <property type="entry name" value="PROTEIN_KINASE_DOM"/>
    <property type="match status" value="1"/>
</dbReference>
<dbReference type="PROSITE" id="PS00109">
    <property type="entry name" value="PROTEIN_KINASE_TYR"/>
    <property type="match status" value="1"/>
</dbReference>
<keyword evidence="16" id="KW-0675">Receptor</keyword>
<dbReference type="InterPro" id="IPR001245">
    <property type="entry name" value="Ser-Thr/Tyr_kinase_cat_dom"/>
</dbReference>
<dbReference type="GO" id="GO:0007399">
    <property type="term" value="P:nervous system development"/>
    <property type="evidence" value="ECO:0007669"/>
    <property type="project" value="UniProtKB-KW"/>
</dbReference>
<keyword evidence="17" id="KW-0325">Glycoprotein</keyword>
<keyword evidence="4 21" id="KW-0812">Transmembrane</keyword>
<dbReference type="GO" id="GO:0007169">
    <property type="term" value="P:cell surface receptor protein tyrosine kinase signaling pathway"/>
    <property type="evidence" value="ECO:0007669"/>
    <property type="project" value="TreeGrafter"/>
</dbReference>
<keyword evidence="15" id="KW-1015">Disulfide bond</keyword>
<dbReference type="InterPro" id="IPR001627">
    <property type="entry name" value="Semap_dom"/>
</dbReference>
<dbReference type="Gene3D" id="2.60.40.10">
    <property type="entry name" value="Immunoglobulins"/>
    <property type="match status" value="2"/>
</dbReference>
<organism evidence="25 26">
    <name type="scientific">Oedothorax gibbosus</name>
    <dbReference type="NCBI Taxonomy" id="931172"/>
    <lineage>
        <taxon>Eukaryota</taxon>
        <taxon>Metazoa</taxon>
        <taxon>Ecdysozoa</taxon>
        <taxon>Arthropoda</taxon>
        <taxon>Chelicerata</taxon>
        <taxon>Arachnida</taxon>
        <taxon>Araneae</taxon>
        <taxon>Araneomorphae</taxon>
        <taxon>Entelegynae</taxon>
        <taxon>Araneoidea</taxon>
        <taxon>Linyphiidae</taxon>
        <taxon>Erigoninae</taxon>
        <taxon>Oedothorax</taxon>
    </lineage>
</organism>
<keyword evidence="26" id="KW-1185">Reference proteome</keyword>
<evidence type="ECO:0000313" key="26">
    <source>
        <dbReference type="Proteomes" id="UP000827092"/>
    </source>
</evidence>
<evidence type="ECO:0000259" key="23">
    <source>
        <dbReference type="PROSITE" id="PS50011"/>
    </source>
</evidence>
<dbReference type="InterPro" id="IPR000719">
    <property type="entry name" value="Prot_kinase_dom"/>
</dbReference>
<dbReference type="Gene3D" id="2.130.10.10">
    <property type="entry name" value="YVTN repeat-like/Quinoprotein amine dehydrogenase"/>
    <property type="match status" value="1"/>
</dbReference>
<dbReference type="SMART" id="SM00423">
    <property type="entry name" value="PSI"/>
    <property type="match status" value="1"/>
</dbReference>
<evidence type="ECO:0000256" key="19">
    <source>
        <dbReference type="PROSITE-ProRule" id="PRU00352"/>
    </source>
</evidence>
<evidence type="ECO:0000256" key="21">
    <source>
        <dbReference type="SAM" id="Phobius"/>
    </source>
</evidence>
<dbReference type="PANTHER" id="PTHR24416">
    <property type="entry name" value="TYROSINE-PROTEIN KINASE RECEPTOR"/>
    <property type="match status" value="1"/>
</dbReference>
<dbReference type="GO" id="GO:0004714">
    <property type="term" value="F:transmembrane receptor protein tyrosine kinase activity"/>
    <property type="evidence" value="ECO:0007669"/>
    <property type="project" value="UniProtKB-EC"/>
</dbReference>
<feature type="domain" description="Sema" evidence="24">
    <location>
        <begin position="18"/>
        <end position="452"/>
    </location>
</feature>
<evidence type="ECO:0000256" key="4">
    <source>
        <dbReference type="ARBA" id="ARBA00022692"/>
    </source>
</evidence>
<dbReference type="EC" id="2.7.10.1" evidence="2"/>
<proteinExistence type="predicted"/>
<evidence type="ECO:0000256" key="14">
    <source>
        <dbReference type="ARBA" id="ARBA00023137"/>
    </source>
</evidence>
<dbReference type="PRINTS" id="PR00109">
    <property type="entry name" value="TYRKINASE"/>
</dbReference>
<evidence type="ECO:0000256" key="15">
    <source>
        <dbReference type="ARBA" id="ARBA00023157"/>
    </source>
</evidence>
<dbReference type="InterPro" id="IPR002909">
    <property type="entry name" value="IPT_dom"/>
</dbReference>
<evidence type="ECO:0000256" key="13">
    <source>
        <dbReference type="ARBA" id="ARBA00023136"/>
    </source>
</evidence>
<dbReference type="CDD" id="cd00603">
    <property type="entry name" value="IPT_PCSR"/>
    <property type="match status" value="3"/>
</dbReference>
<evidence type="ECO:0000256" key="9">
    <source>
        <dbReference type="ARBA" id="ARBA00022840"/>
    </source>
</evidence>
<feature type="binding site" evidence="20">
    <location>
        <position position="1042"/>
    </location>
    <ligand>
        <name>ATP</name>
        <dbReference type="ChEBI" id="CHEBI:30616"/>
    </ligand>
</feature>
<dbReference type="SMART" id="SM00219">
    <property type="entry name" value="TyrKc"/>
    <property type="match status" value="1"/>
</dbReference>
<dbReference type="InterPro" id="IPR011009">
    <property type="entry name" value="Kinase-like_dom_sf"/>
</dbReference>
<keyword evidence="13 21" id="KW-0472">Membrane</keyword>
<dbReference type="SMART" id="SM00630">
    <property type="entry name" value="Sema"/>
    <property type="match status" value="1"/>
</dbReference>
<comment type="caution">
    <text evidence="25">The sequence shown here is derived from an EMBL/GenBank/DDBJ whole genome shotgun (WGS) entry which is preliminary data.</text>
</comment>
<evidence type="ECO:0000256" key="10">
    <source>
        <dbReference type="ARBA" id="ARBA00022843"/>
    </source>
</evidence>
<evidence type="ECO:0000256" key="22">
    <source>
        <dbReference type="SAM" id="SignalP"/>
    </source>
</evidence>
<dbReference type="FunFam" id="1.10.510.10:FF:000554">
    <property type="entry name" value="Predicted protein"/>
    <property type="match status" value="1"/>
</dbReference>
<keyword evidence="6" id="KW-0677">Repeat</keyword>
<feature type="chain" id="PRO_5043327919" description="receptor protein-tyrosine kinase" evidence="22">
    <location>
        <begin position="19"/>
        <end position="1336"/>
    </location>
</feature>
<dbReference type="GO" id="GO:0005886">
    <property type="term" value="C:plasma membrane"/>
    <property type="evidence" value="ECO:0007669"/>
    <property type="project" value="TreeGrafter"/>
</dbReference>